<dbReference type="InterPro" id="IPR014710">
    <property type="entry name" value="RmlC-like_jellyroll"/>
</dbReference>
<keyword evidence="3" id="KW-0548">Nucleotidyltransferase</keyword>
<evidence type="ECO:0000313" key="3">
    <source>
        <dbReference type="EMBL" id="SEI50632.1"/>
    </source>
</evidence>
<dbReference type="Pfam" id="PF01050">
    <property type="entry name" value="MannoseP_isomer"/>
    <property type="match status" value="1"/>
</dbReference>
<name>A0A1H6RHI1_9GAMM</name>
<keyword evidence="3" id="KW-0413">Isomerase</keyword>
<reference evidence="4" key="1">
    <citation type="submission" date="2016-10" db="EMBL/GenBank/DDBJ databases">
        <authorList>
            <person name="Varghese N."/>
            <person name="Submissions S."/>
        </authorList>
    </citation>
    <scope>NUCLEOTIDE SEQUENCE [LARGE SCALE GENOMIC DNA]</scope>
    <source>
        <strain evidence="4">DSM 7165</strain>
    </source>
</reference>
<dbReference type="EMBL" id="FNYH01000003">
    <property type="protein sequence ID" value="SEI50632.1"/>
    <property type="molecule type" value="Genomic_DNA"/>
</dbReference>
<protein>
    <submittedName>
        <fullName evidence="3">Mannose-1-phosphate guanylyltransferase / mannose-6-phosphate isomerase</fullName>
    </submittedName>
</protein>
<feature type="domain" description="CBS" evidence="2">
    <location>
        <begin position="1"/>
        <end position="58"/>
    </location>
</feature>
<keyword evidence="4" id="KW-1185">Reference proteome</keyword>
<dbReference type="PANTHER" id="PTHR46390:SF1">
    <property type="entry name" value="MANNOSE-1-PHOSPHATE GUANYLYLTRANSFERASE"/>
    <property type="match status" value="1"/>
</dbReference>
<dbReference type="CDD" id="cd02213">
    <property type="entry name" value="cupin_PMI_typeII_C"/>
    <property type="match status" value="1"/>
</dbReference>
<dbReference type="STRING" id="64971.SAMN05421831_10373"/>
<keyword evidence="3" id="KW-0808">Transferase</keyword>
<feature type="domain" description="CBS" evidence="2">
    <location>
        <begin position="68"/>
        <end position="124"/>
    </location>
</feature>
<dbReference type="PROSITE" id="PS51371">
    <property type="entry name" value="CBS"/>
    <property type="match status" value="2"/>
</dbReference>
<sequence>MLDDLCILPNARFQEVLAQIEREHKKLVLVIDAEKRLQGIITDGDIRRKLLSLDTNTSPFDLQAYQLMRTNYLQLTKDACRQQVIESFKEERIDFLPIVDHQGCLVNLLTKRQFHVLLLEDKDFKLTDDFSTLDTSRLEQEIYPRPWGFYKSTLLTPDAQAKVICVEPQGKLSLQKHFRREEHWIVIKGEGCVSLELSNKAIYAGDYIYIPRGCKHQLTNTGKERLMLAEVQLGDYFGEDDIIRYQDIYGRVSNHSL</sequence>
<dbReference type="InterPro" id="IPR000644">
    <property type="entry name" value="CBS_dom"/>
</dbReference>
<dbReference type="Gene3D" id="3.10.580.10">
    <property type="entry name" value="CBS-domain"/>
    <property type="match status" value="1"/>
</dbReference>
<dbReference type="InterPro" id="IPR001538">
    <property type="entry name" value="Man6P_isomerase-2_C"/>
</dbReference>
<dbReference type="GO" id="GO:0016853">
    <property type="term" value="F:isomerase activity"/>
    <property type="evidence" value="ECO:0007669"/>
    <property type="project" value="UniProtKB-KW"/>
</dbReference>
<evidence type="ECO:0000256" key="1">
    <source>
        <dbReference type="PROSITE-ProRule" id="PRU00703"/>
    </source>
</evidence>
<dbReference type="PANTHER" id="PTHR46390">
    <property type="entry name" value="MANNOSE-1-PHOSPHATE GUANYLYLTRANSFERASE"/>
    <property type="match status" value="1"/>
</dbReference>
<dbReference type="GO" id="GO:0004475">
    <property type="term" value="F:mannose-1-phosphate guanylyltransferase (GTP) activity"/>
    <property type="evidence" value="ECO:0007669"/>
    <property type="project" value="TreeGrafter"/>
</dbReference>
<dbReference type="SUPFAM" id="SSF54631">
    <property type="entry name" value="CBS-domain pair"/>
    <property type="match status" value="1"/>
</dbReference>
<dbReference type="InterPro" id="IPR051161">
    <property type="entry name" value="Mannose-6P_isomerase_type2"/>
</dbReference>
<dbReference type="InterPro" id="IPR011051">
    <property type="entry name" value="RmlC_Cupin_sf"/>
</dbReference>
<gene>
    <name evidence="3" type="ORF">SAMN05421831_10373</name>
</gene>
<dbReference type="GO" id="GO:0009298">
    <property type="term" value="P:GDP-mannose biosynthetic process"/>
    <property type="evidence" value="ECO:0007669"/>
    <property type="project" value="TreeGrafter"/>
</dbReference>
<dbReference type="SMART" id="SM00116">
    <property type="entry name" value="CBS"/>
    <property type="match status" value="2"/>
</dbReference>
<dbReference type="OrthoDB" id="9806359at2"/>
<keyword evidence="1" id="KW-0129">CBS domain</keyword>
<dbReference type="AlphaFoldDB" id="A0A1H6RHI1"/>
<dbReference type="Gene3D" id="2.60.120.10">
    <property type="entry name" value="Jelly Rolls"/>
    <property type="match status" value="1"/>
</dbReference>
<proteinExistence type="predicted"/>
<organism evidence="3 4">
    <name type="scientific">Allopseudospirillum japonicum</name>
    <dbReference type="NCBI Taxonomy" id="64971"/>
    <lineage>
        <taxon>Bacteria</taxon>
        <taxon>Pseudomonadati</taxon>
        <taxon>Pseudomonadota</taxon>
        <taxon>Gammaproteobacteria</taxon>
        <taxon>Oceanospirillales</taxon>
        <taxon>Oceanospirillaceae</taxon>
        <taxon>Allopseudospirillum</taxon>
    </lineage>
</organism>
<accession>A0A1H6RHI1</accession>
<dbReference type="InterPro" id="IPR046342">
    <property type="entry name" value="CBS_dom_sf"/>
</dbReference>
<dbReference type="GO" id="GO:0005976">
    <property type="term" value="P:polysaccharide metabolic process"/>
    <property type="evidence" value="ECO:0007669"/>
    <property type="project" value="InterPro"/>
</dbReference>
<evidence type="ECO:0000313" key="4">
    <source>
        <dbReference type="Proteomes" id="UP000242999"/>
    </source>
</evidence>
<dbReference type="SUPFAM" id="SSF51182">
    <property type="entry name" value="RmlC-like cupins"/>
    <property type="match status" value="1"/>
</dbReference>
<dbReference type="Pfam" id="PF00571">
    <property type="entry name" value="CBS"/>
    <property type="match status" value="1"/>
</dbReference>
<dbReference type="RefSeq" id="WP_093308734.1">
    <property type="nucleotide sequence ID" value="NZ_FNYH01000003.1"/>
</dbReference>
<dbReference type="Proteomes" id="UP000242999">
    <property type="component" value="Unassembled WGS sequence"/>
</dbReference>
<evidence type="ECO:0000259" key="2">
    <source>
        <dbReference type="PROSITE" id="PS51371"/>
    </source>
</evidence>